<name>A0ABM8IH55_9BACE</name>
<evidence type="ECO:0000313" key="2">
    <source>
        <dbReference type="Proteomes" id="UP001496674"/>
    </source>
</evidence>
<gene>
    <name evidence="1" type="ORF">BSYN_16390</name>
</gene>
<evidence type="ECO:0000313" key="1">
    <source>
        <dbReference type="EMBL" id="BEG99374.1"/>
    </source>
</evidence>
<sequence>MQRKVWGMVCGLLLILLPLSGFAQYVKIRFDVHDKITLDYMVPFEFSLIPLSGTQKLVGACVLNITGVEKMQVLVTLSSSDSLRNMQGSEIPFGVKLAYRNDGKSQPPEIDSGREASFALSEGDRIADNSISRKPNAYIFIRGSTDLLQNENSAYIHNIKEKKQNSATRNYKGNTPPEDERTTYVGDIYLKVEYN</sequence>
<dbReference type="EMBL" id="AP028055">
    <property type="protein sequence ID" value="BEG99374.1"/>
    <property type="molecule type" value="Genomic_DNA"/>
</dbReference>
<organism evidence="1 2">
    <name type="scientific">Bacteroides sedimenti</name>
    <dbReference type="NCBI Taxonomy" id="2136147"/>
    <lineage>
        <taxon>Bacteria</taxon>
        <taxon>Pseudomonadati</taxon>
        <taxon>Bacteroidota</taxon>
        <taxon>Bacteroidia</taxon>
        <taxon>Bacteroidales</taxon>
        <taxon>Bacteroidaceae</taxon>
        <taxon>Bacteroides</taxon>
    </lineage>
</organism>
<proteinExistence type="predicted"/>
<protein>
    <submittedName>
        <fullName evidence="1">Uncharacterized protein</fullName>
    </submittedName>
</protein>
<dbReference type="Proteomes" id="UP001496674">
    <property type="component" value="Chromosome"/>
</dbReference>
<keyword evidence="2" id="KW-1185">Reference proteome</keyword>
<accession>A0ABM8IH55</accession>
<reference evidence="1 2" key="1">
    <citation type="submission" date="2023-04" db="EMBL/GenBank/DDBJ databases">
        <title>Draft genome sequence of acteroides sedimenti strain YN3PY1.</title>
        <authorList>
            <person name="Yoshida N."/>
        </authorList>
    </citation>
    <scope>NUCLEOTIDE SEQUENCE [LARGE SCALE GENOMIC DNA]</scope>
    <source>
        <strain evidence="1 2">YN3PY1</strain>
    </source>
</reference>